<evidence type="ECO:0000259" key="5">
    <source>
        <dbReference type="Pfam" id="PF14689"/>
    </source>
</evidence>
<dbReference type="GO" id="GO:0000155">
    <property type="term" value="F:phosphorelay sensor kinase activity"/>
    <property type="evidence" value="ECO:0007669"/>
    <property type="project" value="InterPro"/>
</dbReference>
<name>A0A1E5G599_9FIRM</name>
<feature type="coiled-coil region" evidence="4">
    <location>
        <begin position="153"/>
        <end position="180"/>
    </location>
</feature>
<feature type="domain" description="SpoOB alpha-helical" evidence="5">
    <location>
        <begin position="10"/>
        <end position="63"/>
    </location>
</feature>
<keyword evidence="4" id="KW-0175">Coiled coil</keyword>
<dbReference type="Gene3D" id="1.10.287.130">
    <property type="match status" value="1"/>
</dbReference>
<dbReference type="RefSeq" id="WP_176719857.1">
    <property type="nucleotide sequence ID" value="NZ_MIJE01000001.1"/>
</dbReference>
<dbReference type="Pfam" id="PF14689">
    <property type="entry name" value="SPOB_a"/>
    <property type="match status" value="1"/>
</dbReference>
<dbReference type="EMBL" id="MIJE01000001">
    <property type="protein sequence ID" value="OEF98360.1"/>
    <property type="molecule type" value="Genomic_DNA"/>
</dbReference>
<evidence type="ECO:0000256" key="4">
    <source>
        <dbReference type="SAM" id="Coils"/>
    </source>
</evidence>
<evidence type="ECO:0000313" key="6">
    <source>
        <dbReference type="EMBL" id="OEF98360.1"/>
    </source>
</evidence>
<dbReference type="AlphaFoldDB" id="A0A1E5G599"/>
<dbReference type="SUPFAM" id="SSF55890">
    <property type="entry name" value="Sporulation response regulatory protein Spo0B"/>
    <property type="match status" value="1"/>
</dbReference>
<evidence type="ECO:0000256" key="2">
    <source>
        <dbReference type="ARBA" id="ARBA00022679"/>
    </source>
</evidence>
<sequence length="193" mass="22750">MEILKMNKPHKQVLKMLTELRHDMVNHIQVIHAYAKLEKTEKIIDYIEAIAREYQMQSRLSNLGNDRLSANLIAMTMRFPELKFDFYSSSRRIHLLEYTKRNEEELLAIILSTITSLAAQEQGLNHIQIVMSVDNVTKPKVPKIIFSLYGEELAEDNKAVSCLKKRLEKYNVELRQHHQDSEVFEWELLFYNS</sequence>
<proteinExistence type="predicted"/>
<evidence type="ECO:0000313" key="7">
    <source>
        <dbReference type="Proteomes" id="UP000094296"/>
    </source>
</evidence>
<keyword evidence="2" id="KW-0808">Transferase</keyword>
<evidence type="ECO:0000256" key="1">
    <source>
        <dbReference type="ARBA" id="ARBA00022553"/>
    </source>
</evidence>
<protein>
    <recommendedName>
        <fullName evidence="5">SpoOB alpha-helical domain-containing protein</fullName>
    </recommendedName>
</protein>
<comment type="caution">
    <text evidence="6">The sequence shown here is derived from an EMBL/GenBank/DDBJ whole genome shotgun (WGS) entry which is preliminary data.</text>
</comment>
<keyword evidence="3" id="KW-0418">Kinase</keyword>
<dbReference type="InterPro" id="IPR039506">
    <property type="entry name" value="SPOB_a"/>
</dbReference>
<dbReference type="STRING" id="766136.BHF68_01380"/>
<organism evidence="6 7">
    <name type="scientific">Desulfuribacillus alkaliarsenatis</name>
    <dbReference type="NCBI Taxonomy" id="766136"/>
    <lineage>
        <taxon>Bacteria</taxon>
        <taxon>Bacillati</taxon>
        <taxon>Bacillota</taxon>
        <taxon>Desulfuribacillia</taxon>
        <taxon>Desulfuribacillales</taxon>
        <taxon>Desulfuribacillaceae</taxon>
        <taxon>Desulfuribacillus</taxon>
    </lineage>
</organism>
<keyword evidence="1" id="KW-0597">Phosphoprotein</keyword>
<keyword evidence="7" id="KW-1185">Reference proteome</keyword>
<gene>
    <name evidence="6" type="ORF">BHF68_01380</name>
</gene>
<dbReference type="InterPro" id="IPR016120">
    <property type="entry name" value="Sig_transdc_His_kin_SpoOB"/>
</dbReference>
<accession>A0A1E5G599</accession>
<reference evidence="6 7" key="1">
    <citation type="submission" date="2016-09" db="EMBL/GenBank/DDBJ databases">
        <title>Draft genome sequence for the type strain of Desulfuribacillus alkaliarsenatis AHT28, an obligately anaerobic, sulfidogenic bacterium isolated from Russian soda lake sediments.</title>
        <authorList>
            <person name="Abin C.A."/>
            <person name="Hollibaugh J.T."/>
        </authorList>
    </citation>
    <scope>NUCLEOTIDE SEQUENCE [LARGE SCALE GENOMIC DNA]</scope>
    <source>
        <strain evidence="6 7">AHT28</strain>
    </source>
</reference>
<dbReference type="Proteomes" id="UP000094296">
    <property type="component" value="Unassembled WGS sequence"/>
</dbReference>
<evidence type="ECO:0000256" key="3">
    <source>
        <dbReference type="ARBA" id="ARBA00022777"/>
    </source>
</evidence>